<dbReference type="AlphaFoldDB" id="A0A507F6Z1"/>
<dbReference type="CDD" id="cd00067">
    <property type="entry name" value="GAL4"/>
    <property type="match status" value="1"/>
</dbReference>
<dbReference type="Pfam" id="PF00172">
    <property type="entry name" value="Zn_clus"/>
    <property type="match status" value="1"/>
</dbReference>
<evidence type="ECO:0000256" key="1">
    <source>
        <dbReference type="ARBA" id="ARBA00004123"/>
    </source>
</evidence>
<reference evidence="8 9" key="1">
    <citation type="journal article" date="2019" name="Sci. Rep.">
        <title>Comparative genomics of chytrid fungi reveal insights into the obligate biotrophic and pathogenic lifestyle of Synchytrium endobioticum.</title>
        <authorList>
            <person name="van de Vossenberg B.T.L.H."/>
            <person name="Warris S."/>
            <person name="Nguyen H.D.T."/>
            <person name="van Gent-Pelzer M.P.E."/>
            <person name="Joly D.L."/>
            <person name="van de Geest H.C."/>
            <person name="Bonants P.J.M."/>
            <person name="Smith D.S."/>
            <person name="Levesque C.A."/>
            <person name="van der Lee T.A.J."/>
        </authorList>
    </citation>
    <scope>NUCLEOTIDE SEQUENCE [LARGE SCALE GENOMIC DNA]</scope>
    <source>
        <strain evidence="8 9">CBS 675.73</strain>
    </source>
</reference>
<feature type="region of interest" description="Disordered" evidence="6">
    <location>
        <begin position="66"/>
        <end position="185"/>
    </location>
</feature>
<dbReference type="Proteomes" id="UP000320333">
    <property type="component" value="Unassembled WGS sequence"/>
</dbReference>
<evidence type="ECO:0000256" key="5">
    <source>
        <dbReference type="ARBA" id="ARBA00023242"/>
    </source>
</evidence>
<dbReference type="STRING" id="246404.A0A507F6Z1"/>
<dbReference type="SUPFAM" id="SSF57701">
    <property type="entry name" value="Zn2/Cys6 DNA-binding domain"/>
    <property type="match status" value="1"/>
</dbReference>
<dbReference type="InterPro" id="IPR001138">
    <property type="entry name" value="Zn2Cys6_DnaBD"/>
</dbReference>
<dbReference type="OrthoDB" id="18991at2759"/>
<dbReference type="PROSITE" id="PS50048">
    <property type="entry name" value="ZN2_CY6_FUNGAL_2"/>
    <property type="match status" value="1"/>
</dbReference>
<dbReference type="EMBL" id="QEAP01000233">
    <property type="protein sequence ID" value="TPX72049.1"/>
    <property type="molecule type" value="Genomic_DNA"/>
</dbReference>
<dbReference type="CDD" id="cd12148">
    <property type="entry name" value="fungal_TF_MHR"/>
    <property type="match status" value="1"/>
</dbReference>
<dbReference type="GO" id="GO:0000981">
    <property type="term" value="F:DNA-binding transcription factor activity, RNA polymerase II-specific"/>
    <property type="evidence" value="ECO:0007669"/>
    <property type="project" value="InterPro"/>
</dbReference>
<feature type="region of interest" description="Disordered" evidence="6">
    <location>
        <begin position="1"/>
        <end position="20"/>
    </location>
</feature>
<proteinExistence type="predicted"/>
<evidence type="ECO:0000313" key="8">
    <source>
        <dbReference type="EMBL" id="TPX72049.1"/>
    </source>
</evidence>
<dbReference type="GO" id="GO:0008270">
    <property type="term" value="F:zinc ion binding"/>
    <property type="evidence" value="ECO:0007669"/>
    <property type="project" value="InterPro"/>
</dbReference>
<gene>
    <name evidence="8" type="ORF">CcCBS67573_g05951</name>
</gene>
<comment type="subcellular location">
    <subcellularLocation>
        <location evidence="1">Nucleus</location>
    </subcellularLocation>
</comment>
<dbReference type="Gene3D" id="4.10.240.10">
    <property type="entry name" value="Zn(2)-C6 fungal-type DNA-binding domain"/>
    <property type="match status" value="1"/>
</dbReference>
<dbReference type="PANTHER" id="PTHR47338:SF5">
    <property type="entry name" value="ZN(II)2CYS6 TRANSCRIPTION FACTOR (EUROFUNG)"/>
    <property type="match status" value="1"/>
</dbReference>
<evidence type="ECO:0000259" key="7">
    <source>
        <dbReference type="PROSITE" id="PS50048"/>
    </source>
</evidence>
<keyword evidence="4" id="KW-0804">Transcription</keyword>
<dbReference type="PANTHER" id="PTHR47338">
    <property type="entry name" value="ZN(II)2CYS6 TRANSCRIPTION FACTOR (EUROFUNG)-RELATED"/>
    <property type="match status" value="1"/>
</dbReference>
<name>A0A507F6Z1_9FUNG</name>
<evidence type="ECO:0000256" key="2">
    <source>
        <dbReference type="ARBA" id="ARBA00022723"/>
    </source>
</evidence>
<dbReference type="GO" id="GO:0005634">
    <property type="term" value="C:nucleus"/>
    <property type="evidence" value="ECO:0007669"/>
    <property type="project" value="UniProtKB-SubCell"/>
</dbReference>
<dbReference type="InterPro" id="IPR036864">
    <property type="entry name" value="Zn2-C6_fun-type_DNA-bd_sf"/>
</dbReference>
<accession>A0A507F6Z1</accession>
<keyword evidence="2" id="KW-0479">Metal-binding</keyword>
<dbReference type="GO" id="GO:0006351">
    <property type="term" value="P:DNA-templated transcription"/>
    <property type="evidence" value="ECO:0007669"/>
    <property type="project" value="InterPro"/>
</dbReference>
<organism evidence="8 9">
    <name type="scientific">Chytriomyces confervae</name>
    <dbReference type="NCBI Taxonomy" id="246404"/>
    <lineage>
        <taxon>Eukaryota</taxon>
        <taxon>Fungi</taxon>
        <taxon>Fungi incertae sedis</taxon>
        <taxon>Chytridiomycota</taxon>
        <taxon>Chytridiomycota incertae sedis</taxon>
        <taxon>Chytridiomycetes</taxon>
        <taxon>Chytridiales</taxon>
        <taxon>Chytriomycetaceae</taxon>
        <taxon>Chytriomyces</taxon>
    </lineage>
</organism>
<evidence type="ECO:0000256" key="6">
    <source>
        <dbReference type="SAM" id="MobiDB-lite"/>
    </source>
</evidence>
<dbReference type="InterPro" id="IPR007219">
    <property type="entry name" value="XnlR_reg_dom"/>
</dbReference>
<keyword evidence="9" id="KW-1185">Reference proteome</keyword>
<evidence type="ECO:0000313" key="9">
    <source>
        <dbReference type="Proteomes" id="UP000320333"/>
    </source>
</evidence>
<feature type="compositionally biased region" description="Polar residues" evidence="6">
    <location>
        <begin position="89"/>
        <end position="123"/>
    </location>
</feature>
<comment type="caution">
    <text evidence="8">The sequence shown here is derived from an EMBL/GenBank/DDBJ whole genome shotgun (WGS) entry which is preliminary data.</text>
</comment>
<feature type="compositionally biased region" description="Polar residues" evidence="6">
    <location>
        <begin position="1"/>
        <end position="15"/>
    </location>
</feature>
<protein>
    <recommendedName>
        <fullName evidence="7">Zn(2)-C6 fungal-type domain-containing protein</fullName>
    </recommendedName>
</protein>
<dbReference type="InterPro" id="IPR050815">
    <property type="entry name" value="TF_fung"/>
</dbReference>
<feature type="compositionally biased region" description="Polar residues" evidence="6">
    <location>
        <begin position="132"/>
        <end position="180"/>
    </location>
</feature>
<keyword evidence="3" id="KW-0805">Transcription regulation</keyword>
<sequence>MSHSPPIQGQGTTGAKQVKEKKRRVRYAVACVNCRQLKSKCDQQRPSCAACARRGVVCEYVTRHRPKSEMDQIGSASASMGHAVKSDADQSYSVSMSAGQSGPSTRRSRGASSVDDTASSNEGGASKDRFSPLNNPTSKLMRQSLHLSTRQSSHQPANRTHQPAHQSHRQPSNQPSNQPSMAIADPDSMPSITDWFTIFNCLSVETNLPPLVLIAAERVLDNFFFESPALRLTICAIAAFMQFPRLSSKKCASYFTRAKRAVLLVSAEASLKNLKALLLFSQFALASGQPVVGEPFFTRAVQMLRDLRMDVDPDFSPWLVPLNLSEYDKEERRIIFWNIYYSLKLVQIAASQRTHLSLDSSNMKLLQPQPVFNPRFSHSQHMPAKHSTFNQTVICHLSAILDLIQLAKAHYQNAPLNALEIIIPSTWSALAQRLTTMHQTTLRHLTVSVSDNNLAPVVSAISSTIPQHVATSTDTTLILPIISVSLLYHAATCILHRPLLYLAAQLDLMSPVFSFSETLPTLQTAVQKCIASAQTIATLNSALTHTDRTDFDSIRFDPFTSFILFEAAIVLWFSTTHSLAPLWVPGGTLSIYERRALRGQVLDLLKALKELEEMMSSPPAVEMEGSGYIAPPPPRANMVTPLVKCVAAMVEDMHRLELQAGSHAAAPAASMDVLMGDVVVGMAVVSLEEADGEGQHDAVCSEEPWAYLGLLGVKCGKFWWHASYEDKWRRSKLDGFFNEILVPAFARFPEELDDIAVFHQQLSVVNSTPSREYTLFVILAESSHDGSLLAAVSAEYYIKSNSGLITYIATNPQFNTKGLGLGKLLLDAAVQAITLEAHAHHHVNGPSAIYCETNTDSVDAAVDVMVPARRRAVLHGLGFRFLEFEYVQPALGEGQEPCRTLCLGVLEQFLEKEGCSEDKMLLSQTLRLFLEDFFEVLMGQEGIAINADVVRQIEWLKEHQFVCVLPSPVG</sequence>
<dbReference type="PRINTS" id="PR00755">
    <property type="entry name" value="AFLATOXINBRP"/>
</dbReference>
<dbReference type="PROSITE" id="PS00463">
    <property type="entry name" value="ZN2_CY6_FUNGAL_1"/>
    <property type="match status" value="1"/>
</dbReference>
<evidence type="ECO:0000256" key="3">
    <source>
        <dbReference type="ARBA" id="ARBA00023015"/>
    </source>
</evidence>
<keyword evidence="5" id="KW-0539">Nucleus</keyword>
<dbReference type="Pfam" id="PF04082">
    <property type="entry name" value="Fungal_trans"/>
    <property type="match status" value="1"/>
</dbReference>
<feature type="domain" description="Zn(2)-C6 fungal-type" evidence="7">
    <location>
        <begin position="30"/>
        <end position="60"/>
    </location>
</feature>
<dbReference type="SMART" id="SM00066">
    <property type="entry name" value="GAL4"/>
    <property type="match status" value="1"/>
</dbReference>
<dbReference type="GO" id="GO:0003677">
    <property type="term" value="F:DNA binding"/>
    <property type="evidence" value="ECO:0007669"/>
    <property type="project" value="InterPro"/>
</dbReference>
<evidence type="ECO:0000256" key="4">
    <source>
        <dbReference type="ARBA" id="ARBA00023163"/>
    </source>
</evidence>